<accession>A0ABT0BWK9</accession>
<name>A0ABT0BWK9_9SPHN</name>
<dbReference type="EMBL" id="JALHLG010000059">
    <property type="protein sequence ID" value="MCJ2189044.1"/>
    <property type="molecule type" value="Genomic_DNA"/>
</dbReference>
<gene>
    <name evidence="1" type="ORF">MTR66_19770</name>
</gene>
<keyword evidence="2" id="KW-1185">Reference proteome</keyword>
<dbReference type="RefSeq" id="WP_243924211.1">
    <property type="nucleotide sequence ID" value="NZ_JALHLG010000059.1"/>
</dbReference>
<evidence type="ECO:0000313" key="2">
    <source>
        <dbReference type="Proteomes" id="UP001202281"/>
    </source>
</evidence>
<dbReference type="Proteomes" id="UP001202281">
    <property type="component" value="Unassembled WGS sequence"/>
</dbReference>
<comment type="caution">
    <text evidence="1">The sequence shown here is derived from an EMBL/GenBank/DDBJ whole genome shotgun (WGS) entry which is preliminary data.</text>
</comment>
<reference evidence="1 2" key="1">
    <citation type="submission" date="2022-04" db="EMBL/GenBank/DDBJ databases">
        <title>Identification of a novel bacterium isolated from mangrove sediments.</title>
        <authorList>
            <person name="Pan X."/>
        </authorList>
    </citation>
    <scope>NUCLEOTIDE SEQUENCE [LARGE SCALE GENOMIC DNA]</scope>
    <source>
        <strain evidence="1 2">B2638</strain>
    </source>
</reference>
<evidence type="ECO:0000313" key="1">
    <source>
        <dbReference type="EMBL" id="MCJ2189044.1"/>
    </source>
</evidence>
<sequence>MNTQLMSQAWALALRCQMMTGKLKSGARLAEFASGTGLDEERRQVLVRQAVMTQSDLIYTVWSPAWPYQPIDHVLCRYTHGRVEIVEGLAPWIEQEGVSRVIFVSTRSCRAYAPNRSGRLVRVPCPKGDLGKGGLLGQEQIGRLAEIFDEELKRREAASTNS</sequence>
<organism evidence="1 2">
    <name type="scientific">Novosphingobium beihaiensis</name>
    <dbReference type="NCBI Taxonomy" id="2930389"/>
    <lineage>
        <taxon>Bacteria</taxon>
        <taxon>Pseudomonadati</taxon>
        <taxon>Pseudomonadota</taxon>
        <taxon>Alphaproteobacteria</taxon>
        <taxon>Sphingomonadales</taxon>
        <taxon>Sphingomonadaceae</taxon>
        <taxon>Novosphingobium</taxon>
    </lineage>
</organism>
<proteinExistence type="predicted"/>
<protein>
    <submittedName>
        <fullName evidence="1">Uncharacterized protein</fullName>
    </submittedName>
</protein>